<protein>
    <submittedName>
        <fullName evidence="1">Polyketide cyclase/dehydrase</fullName>
    </submittedName>
</protein>
<dbReference type="EMBL" id="AEUD01000017">
    <property type="protein sequence ID" value="EGD53828.1"/>
    <property type="molecule type" value="Genomic_DNA"/>
</dbReference>
<gene>
    <name evidence="1" type="ORF">SCNU_17078</name>
</gene>
<dbReference type="eggNOG" id="COG3832">
    <property type="taxonomic scope" value="Bacteria"/>
</dbReference>
<evidence type="ECO:0000313" key="2">
    <source>
        <dbReference type="Proteomes" id="UP000035065"/>
    </source>
</evidence>
<dbReference type="STRING" id="644548.SCNU_17078"/>
<name>F1YNB7_9ACTN</name>
<dbReference type="AlphaFoldDB" id="F1YNB7"/>
<dbReference type="InterPro" id="IPR019587">
    <property type="entry name" value="Polyketide_cyclase/dehydratase"/>
</dbReference>
<dbReference type="CDD" id="cd07812">
    <property type="entry name" value="SRPBCC"/>
    <property type="match status" value="1"/>
</dbReference>
<dbReference type="InterPro" id="IPR023393">
    <property type="entry name" value="START-like_dom_sf"/>
</dbReference>
<organism evidence="1 2">
    <name type="scientific">Gordonia neofelifaecis NRRL B-59395</name>
    <dbReference type="NCBI Taxonomy" id="644548"/>
    <lineage>
        <taxon>Bacteria</taxon>
        <taxon>Bacillati</taxon>
        <taxon>Actinomycetota</taxon>
        <taxon>Actinomycetes</taxon>
        <taxon>Mycobacteriales</taxon>
        <taxon>Gordoniaceae</taxon>
        <taxon>Gordonia</taxon>
    </lineage>
</organism>
<keyword evidence="2" id="KW-1185">Reference proteome</keyword>
<dbReference type="Gene3D" id="3.30.530.20">
    <property type="match status" value="1"/>
</dbReference>
<dbReference type="RefSeq" id="WP_009680609.1">
    <property type="nucleotide sequence ID" value="NZ_AEUD01000017.1"/>
</dbReference>
<reference evidence="1 2" key="1">
    <citation type="journal article" date="2011" name="J. Bacteriol.">
        <title>Draft Genome Sequence of Gordonia neofelifaecis NRRL B-59395, a Cholesterol-Degrading Actinomycete.</title>
        <authorList>
            <person name="Ge F."/>
            <person name="Li W."/>
            <person name="Chen G."/>
            <person name="Liu Y."/>
            <person name="Zhang G."/>
            <person name="Yong B."/>
            <person name="Wang Q."/>
            <person name="Wang N."/>
            <person name="Huang Z."/>
            <person name="Li W."/>
            <person name="Wang J."/>
            <person name="Wu C."/>
            <person name="Xie Q."/>
            <person name="Liu G."/>
        </authorList>
    </citation>
    <scope>NUCLEOTIDE SEQUENCE [LARGE SCALE GENOMIC DNA]</scope>
    <source>
        <strain evidence="1 2">NRRL B-59395</strain>
    </source>
</reference>
<sequence length="153" mass="17045">MAAPLIEDSIEIDASPEKVWSVVSDLRRMGEWSPQCKKMIVFGGDVKLGTRTFNINRRGALVWPTRSKVVTFEPNKELAFRIAENNTVWSFRIEPTETGVRLHQSRTAKNGETSKLSSTLVDKVLGGEKPFEAELTAGIRETLGKIQRATQSA</sequence>
<accession>F1YNB7</accession>
<dbReference type="OrthoDB" id="4618973at2"/>
<dbReference type="Proteomes" id="UP000035065">
    <property type="component" value="Unassembled WGS sequence"/>
</dbReference>
<dbReference type="Pfam" id="PF10604">
    <property type="entry name" value="Polyketide_cyc2"/>
    <property type="match status" value="1"/>
</dbReference>
<comment type="caution">
    <text evidence="1">The sequence shown here is derived from an EMBL/GenBank/DDBJ whole genome shotgun (WGS) entry which is preliminary data.</text>
</comment>
<evidence type="ECO:0000313" key="1">
    <source>
        <dbReference type="EMBL" id="EGD53828.1"/>
    </source>
</evidence>
<dbReference type="SUPFAM" id="SSF55961">
    <property type="entry name" value="Bet v1-like"/>
    <property type="match status" value="1"/>
</dbReference>
<proteinExistence type="predicted"/>